<comment type="subcellular location">
    <subcellularLocation>
        <location evidence="2">Membrane</location>
        <topology evidence="2">Multi-pass membrane protein</topology>
    </subcellularLocation>
</comment>
<feature type="transmembrane region" description="Helical" evidence="14">
    <location>
        <begin position="41"/>
        <end position="74"/>
    </location>
</feature>
<dbReference type="CDD" id="cd00082">
    <property type="entry name" value="HisKA"/>
    <property type="match status" value="1"/>
</dbReference>
<dbReference type="InterPro" id="IPR036890">
    <property type="entry name" value="HATPase_C_sf"/>
</dbReference>
<dbReference type="PANTHER" id="PTHR43304:SF1">
    <property type="entry name" value="PAC DOMAIN-CONTAINING PROTEIN"/>
    <property type="match status" value="1"/>
</dbReference>
<dbReference type="SUPFAM" id="SSF47384">
    <property type="entry name" value="Homodimeric domain of signal transducing histidine kinase"/>
    <property type="match status" value="1"/>
</dbReference>
<dbReference type="HOGENOM" id="CLU_000445_114_71_7"/>
<evidence type="ECO:0000256" key="4">
    <source>
        <dbReference type="ARBA" id="ARBA00022553"/>
    </source>
</evidence>
<dbReference type="Pfam" id="PF13493">
    <property type="entry name" value="DUF4118"/>
    <property type="match status" value="1"/>
</dbReference>
<evidence type="ECO:0000259" key="16">
    <source>
        <dbReference type="PROSITE" id="PS50112"/>
    </source>
</evidence>
<comment type="catalytic activity">
    <reaction evidence="1">
        <text>ATP + protein L-histidine = ADP + protein N-phospho-L-histidine.</text>
        <dbReference type="EC" id="2.7.13.3"/>
    </reaction>
</comment>
<dbReference type="InterPro" id="IPR000014">
    <property type="entry name" value="PAS"/>
</dbReference>
<dbReference type="InterPro" id="IPR003661">
    <property type="entry name" value="HisK_dim/P_dom"/>
</dbReference>
<keyword evidence="6 14" id="KW-0812">Transmembrane</keyword>
<keyword evidence="5" id="KW-0808">Transferase</keyword>
<dbReference type="EC" id="2.7.13.3" evidence="3"/>
<dbReference type="SMART" id="SM00388">
    <property type="entry name" value="HisKA"/>
    <property type="match status" value="1"/>
</dbReference>
<dbReference type="PANTHER" id="PTHR43304">
    <property type="entry name" value="PHYTOCHROME-LIKE PROTEIN CPH1"/>
    <property type="match status" value="1"/>
</dbReference>
<dbReference type="InterPro" id="IPR004358">
    <property type="entry name" value="Sig_transdc_His_kin-like_C"/>
</dbReference>
<feature type="domain" description="PAS" evidence="16">
    <location>
        <begin position="273"/>
        <end position="344"/>
    </location>
</feature>
<dbReference type="Pfam" id="PF02518">
    <property type="entry name" value="HATPase_c"/>
    <property type="match status" value="1"/>
</dbReference>
<keyword evidence="12 14" id="KW-0472">Membrane</keyword>
<dbReference type="STRING" id="316067.Geob_3573"/>
<proteinExistence type="predicted"/>
<dbReference type="EMBL" id="CP001390">
    <property type="protein sequence ID" value="ACM21914.1"/>
    <property type="molecule type" value="Genomic_DNA"/>
</dbReference>
<dbReference type="SMART" id="SM00091">
    <property type="entry name" value="PAS"/>
    <property type="match status" value="2"/>
</dbReference>
<dbReference type="InterPro" id="IPR052162">
    <property type="entry name" value="Sensor_kinase/Photoreceptor"/>
</dbReference>
<keyword evidence="7" id="KW-0547">Nucleotide-binding</keyword>
<evidence type="ECO:0000259" key="17">
    <source>
        <dbReference type="PROSITE" id="PS50113"/>
    </source>
</evidence>
<dbReference type="InterPro" id="IPR005467">
    <property type="entry name" value="His_kinase_dom"/>
</dbReference>
<keyword evidence="9" id="KW-0067">ATP-binding</keyword>
<dbReference type="GO" id="GO:0000155">
    <property type="term" value="F:phosphorelay sensor kinase activity"/>
    <property type="evidence" value="ECO:0007669"/>
    <property type="project" value="InterPro"/>
</dbReference>
<dbReference type="GO" id="GO:0016020">
    <property type="term" value="C:membrane"/>
    <property type="evidence" value="ECO:0007669"/>
    <property type="project" value="UniProtKB-SubCell"/>
</dbReference>
<gene>
    <name evidence="18" type="ordered locus">Geob_3573</name>
</gene>
<dbReference type="SMART" id="SM00086">
    <property type="entry name" value="PAC"/>
    <property type="match status" value="2"/>
</dbReference>
<dbReference type="AlphaFoldDB" id="B9M6C6"/>
<dbReference type="InterPro" id="IPR036097">
    <property type="entry name" value="HisK_dim/P_sf"/>
</dbReference>
<feature type="transmembrane region" description="Helical" evidence="14">
    <location>
        <begin position="12"/>
        <end position="29"/>
    </location>
</feature>
<sequence length="636" mass="72121">MPGYAKTSKARYGLAVGFTLAALLVRLALDPCLGREFPFSTFYVAITATAFFAGPGPSLIAIFLSFVSAGWLFIQPRISLYSSWTIPLVGSIGFLCVSLLITGIGYISWRSRAMAEASAKEAERRSKQAEEEIAERRKAEQALRQTYERLAQAEKIALVMPLHVSLEGCWQKVTPNFCRFLGYREEELLGRPFRDFTHPADFEADWNQVLRLKSGEIQSFQMEKRFIRKDGKIVWGYLNCSIVTDEQGKPLHFLTYVLDINEKKVVEEELRYNVATLNLAAESADIGTFDFYPETGVLRWSETTRRHFGLPCNAPVDYKVFLSGIHEEDRAKVDQLIRQALEQETGISTEFRTLGLQDGRERWIAVRGRVFYDHRGGPLRLIGTTLDMSDRRRAEEDLRKTMTDLSRSNLELAQFAYVASHDLQEPLRMIASYLQLLENKYRGNIDEKADSYIHYAVDGAKRMQRLIEGLLAYSRITRGAVFSPVNTGKVFSEALANLDASIKESGAAVHGEGLPTVFGDEIQLLQLFQNLIGNAIKYRRRDIPLVVTVSAQKQHGEWLFAVKDNGIGIEEEHYQRIFQIFQRLHSRDEYSGTGIGLALCKRIVERHGGRIWVESVFGQGTTFLFTIPVMKGILHK</sequence>
<feature type="transmembrane region" description="Helical" evidence="14">
    <location>
        <begin position="86"/>
        <end position="109"/>
    </location>
</feature>
<feature type="domain" description="PAC" evidence="17">
    <location>
        <begin position="347"/>
        <end position="400"/>
    </location>
</feature>
<keyword evidence="19" id="KW-1185">Reference proteome</keyword>
<protein>
    <recommendedName>
        <fullName evidence="3">histidine kinase</fullName>
        <ecNumber evidence="3">2.7.13.3</ecNumber>
    </recommendedName>
</protein>
<feature type="domain" description="PAS" evidence="16">
    <location>
        <begin position="173"/>
        <end position="201"/>
    </location>
</feature>
<evidence type="ECO:0000256" key="3">
    <source>
        <dbReference type="ARBA" id="ARBA00012438"/>
    </source>
</evidence>
<dbReference type="SMART" id="SM00387">
    <property type="entry name" value="HATPase_c"/>
    <property type="match status" value="1"/>
</dbReference>
<reference evidence="18 19" key="1">
    <citation type="submission" date="2009-01" db="EMBL/GenBank/DDBJ databases">
        <title>Complete sequence of Geobacter sp. FRC-32.</title>
        <authorList>
            <consortium name="US DOE Joint Genome Institute"/>
            <person name="Lucas S."/>
            <person name="Copeland A."/>
            <person name="Lapidus A."/>
            <person name="Glavina del Rio T."/>
            <person name="Dalin E."/>
            <person name="Tice H."/>
            <person name="Bruce D."/>
            <person name="Goodwin L."/>
            <person name="Pitluck S."/>
            <person name="Saunders E."/>
            <person name="Brettin T."/>
            <person name="Detter J.C."/>
            <person name="Han C."/>
            <person name="Larimer F."/>
            <person name="Land M."/>
            <person name="Hauser L."/>
            <person name="Kyrpides N."/>
            <person name="Ovchinnikova G."/>
            <person name="Kostka J."/>
            <person name="Richardson P."/>
        </authorList>
    </citation>
    <scope>NUCLEOTIDE SEQUENCE [LARGE SCALE GENOMIC DNA]</scope>
    <source>
        <strain evidence="19">DSM 22248 / JCM 15807 / FRC-32</strain>
    </source>
</reference>
<evidence type="ECO:0000256" key="12">
    <source>
        <dbReference type="ARBA" id="ARBA00023136"/>
    </source>
</evidence>
<dbReference type="InterPro" id="IPR025201">
    <property type="entry name" value="KdpD_TM"/>
</dbReference>
<evidence type="ECO:0000256" key="14">
    <source>
        <dbReference type="SAM" id="Phobius"/>
    </source>
</evidence>
<dbReference type="Pfam" id="PF00512">
    <property type="entry name" value="HisKA"/>
    <property type="match status" value="1"/>
</dbReference>
<evidence type="ECO:0000256" key="10">
    <source>
        <dbReference type="ARBA" id="ARBA00022989"/>
    </source>
</evidence>
<evidence type="ECO:0000256" key="6">
    <source>
        <dbReference type="ARBA" id="ARBA00022692"/>
    </source>
</evidence>
<evidence type="ECO:0000256" key="1">
    <source>
        <dbReference type="ARBA" id="ARBA00000085"/>
    </source>
</evidence>
<dbReference type="InterPro" id="IPR038318">
    <property type="entry name" value="KdpD_sf"/>
</dbReference>
<dbReference type="PROSITE" id="PS50113">
    <property type="entry name" value="PAC"/>
    <property type="match status" value="2"/>
</dbReference>
<evidence type="ECO:0000313" key="19">
    <source>
        <dbReference type="Proteomes" id="UP000007721"/>
    </source>
</evidence>
<dbReference type="InterPro" id="IPR001610">
    <property type="entry name" value="PAC"/>
</dbReference>
<keyword evidence="13" id="KW-0175">Coiled coil</keyword>
<evidence type="ECO:0000256" key="2">
    <source>
        <dbReference type="ARBA" id="ARBA00004141"/>
    </source>
</evidence>
<evidence type="ECO:0000256" key="7">
    <source>
        <dbReference type="ARBA" id="ARBA00022741"/>
    </source>
</evidence>
<dbReference type="SUPFAM" id="SSF55785">
    <property type="entry name" value="PYP-like sensor domain (PAS domain)"/>
    <property type="match status" value="2"/>
</dbReference>
<dbReference type="KEGG" id="geo:Geob_3573"/>
<dbReference type="Gene3D" id="3.30.565.10">
    <property type="entry name" value="Histidine kinase-like ATPase, C-terminal domain"/>
    <property type="match status" value="1"/>
</dbReference>
<evidence type="ECO:0000256" key="13">
    <source>
        <dbReference type="SAM" id="Coils"/>
    </source>
</evidence>
<evidence type="ECO:0000256" key="8">
    <source>
        <dbReference type="ARBA" id="ARBA00022777"/>
    </source>
</evidence>
<evidence type="ECO:0000256" key="9">
    <source>
        <dbReference type="ARBA" id="ARBA00022840"/>
    </source>
</evidence>
<dbReference type="PROSITE" id="PS50109">
    <property type="entry name" value="HIS_KIN"/>
    <property type="match status" value="1"/>
</dbReference>
<dbReference type="InterPro" id="IPR013655">
    <property type="entry name" value="PAS_fold_3"/>
</dbReference>
<dbReference type="PROSITE" id="PS50112">
    <property type="entry name" value="PAS"/>
    <property type="match status" value="2"/>
</dbReference>
<feature type="domain" description="Histidine kinase" evidence="15">
    <location>
        <begin position="418"/>
        <end position="631"/>
    </location>
</feature>
<dbReference type="NCBIfam" id="TIGR00229">
    <property type="entry name" value="sensory_box"/>
    <property type="match status" value="2"/>
</dbReference>
<feature type="domain" description="PAC" evidence="17">
    <location>
        <begin position="220"/>
        <end position="272"/>
    </location>
</feature>
<dbReference type="eggNOG" id="COG4251">
    <property type="taxonomic scope" value="Bacteria"/>
</dbReference>
<evidence type="ECO:0000256" key="11">
    <source>
        <dbReference type="ARBA" id="ARBA00023012"/>
    </source>
</evidence>
<dbReference type="CDD" id="cd00130">
    <property type="entry name" value="PAS"/>
    <property type="match status" value="2"/>
</dbReference>
<dbReference type="InterPro" id="IPR000700">
    <property type="entry name" value="PAS-assoc_C"/>
</dbReference>
<keyword evidence="8 18" id="KW-0418">Kinase</keyword>
<dbReference type="Gene3D" id="1.20.120.620">
    <property type="entry name" value="Backbone structure of the membrane domain of e. Coli histidine kinase receptor kdpd"/>
    <property type="match status" value="1"/>
</dbReference>
<dbReference type="InterPro" id="IPR003594">
    <property type="entry name" value="HATPase_dom"/>
</dbReference>
<organism evidence="18 19">
    <name type="scientific">Geotalea daltonii (strain DSM 22248 / JCM 15807 / FRC-32)</name>
    <name type="common">Geobacter daltonii</name>
    <dbReference type="NCBI Taxonomy" id="316067"/>
    <lineage>
        <taxon>Bacteria</taxon>
        <taxon>Pseudomonadati</taxon>
        <taxon>Thermodesulfobacteriota</taxon>
        <taxon>Desulfuromonadia</taxon>
        <taxon>Geobacterales</taxon>
        <taxon>Geobacteraceae</taxon>
        <taxon>Geotalea</taxon>
    </lineage>
</organism>
<name>B9M6C6_GEODF</name>
<dbReference type="FunFam" id="3.30.565.10:FF:000006">
    <property type="entry name" value="Sensor histidine kinase WalK"/>
    <property type="match status" value="1"/>
</dbReference>
<dbReference type="PRINTS" id="PR00344">
    <property type="entry name" value="BCTRLSENSOR"/>
</dbReference>
<feature type="coiled-coil region" evidence="13">
    <location>
        <begin position="112"/>
        <end position="156"/>
    </location>
</feature>
<dbReference type="Gene3D" id="1.10.287.130">
    <property type="match status" value="1"/>
</dbReference>
<dbReference type="GO" id="GO:0005524">
    <property type="term" value="F:ATP binding"/>
    <property type="evidence" value="ECO:0007669"/>
    <property type="project" value="UniProtKB-KW"/>
</dbReference>
<keyword evidence="4" id="KW-0597">Phosphoprotein</keyword>
<evidence type="ECO:0000259" key="15">
    <source>
        <dbReference type="PROSITE" id="PS50109"/>
    </source>
</evidence>
<dbReference type="SUPFAM" id="SSF55874">
    <property type="entry name" value="ATPase domain of HSP90 chaperone/DNA topoisomerase II/histidine kinase"/>
    <property type="match status" value="1"/>
</dbReference>
<dbReference type="InterPro" id="IPR035965">
    <property type="entry name" value="PAS-like_dom_sf"/>
</dbReference>
<dbReference type="Proteomes" id="UP000007721">
    <property type="component" value="Chromosome"/>
</dbReference>
<accession>B9M6C6</accession>
<dbReference type="Gene3D" id="3.30.450.20">
    <property type="entry name" value="PAS domain"/>
    <property type="match status" value="2"/>
</dbReference>
<dbReference type="OrthoDB" id="5524356at2"/>
<keyword evidence="11" id="KW-0902">Two-component regulatory system</keyword>
<dbReference type="RefSeq" id="WP_012648642.1">
    <property type="nucleotide sequence ID" value="NC_011979.1"/>
</dbReference>
<dbReference type="Pfam" id="PF08447">
    <property type="entry name" value="PAS_3"/>
    <property type="match status" value="2"/>
</dbReference>
<evidence type="ECO:0000256" key="5">
    <source>
        <dbReference type="ARBA" id="ARBA00022679"/>
    </source>
</evidence>
<keyword evidence="10 14" id="KW-1133">Transmembrane helix</keyword>
<evidence type="ECO:0000313" key="18">
    <source>
        <dbReference type="EMBL" id="ACM21914.1"/>
    </source>
</evidence>